<name>A0ABY8C390_9FIRM</name>
<feature type="signal peptide" evidence="2">
    <location>
        <begin position="1"/>
        <end position="29"/>
    </location>
</feature>
<evidence type="ECO:0000256" key="1">
    <source>
        <dbReference type="SAM" id="MobiDB-lite"/>
    </source>
</evidence>
<gene>
    <name evidence="3" type="ORF">PYS61_04165</name>
</gene>
<dbReference type="EMBL" id="CP118868">
    <property type="protein sequence ID" value="WEG35140.1"/>
    <property type="molecule type" value="Genomic_DNA"/>
</dbReference>
<proteinExistence type="predicted"/>
<feature type="chain" id="PRO_5046055194" description="Lipoprotein" evidence="2">
    <location>
        <begin position="30"/>
        <end position="431"/>
    </location>
</feature>
<feature type="region of interest" description="Disordered" evidence="1">
    <location>
        <begin position="70"/>
        <end position="92"/>
    </location>
</feature>
<evidence type="ECO:0000313" key="4">
    <source>
        <dbReference type="Proteomes" id="UP001220478"/>
    </source>
</evidence>
<organism evidence="3 4">
    <name type="scientific">Amygdalobacter indicium</name>
    <dbReference type="NCBI Taxonomy" id="3029272"/>
    <lineage>
        <taxon>Bacteria</taxon>
        <taxon>Bacillati</taxon>
        <taxon>Bacillota</taxon>
        <taxon>Clostridia</taxon>
        <taxon>Eubacteriales</taxon>
        <taxon>Oscillospiraceae</taxon>
        <taxon>Amygdalobacter</taxon>
    </lineage>
</organism>
<dbReference type="RefSeq" id="WP_315571180.1">
    <property type="nucleotide sequence ID" value="NZ_CP118868.1"/>
</dbReference>
<evidence type="ECO:0000256" key="2">
    <source>
        <dbReference type="SAM" id="SignalP"/>
    </source>
</evidence>
<evidence type="ECO:0008006" key="5">
    <source>
        <dbReference type="Google" id="ProtNLM"/>
    </source>
</evidence>
<sequence length="431" mass="48057">MKYKSEAKLQQLGALLLATALLCGCQGKAQPVNLQESKVQAPKTPSLTYGIKDNSIYDKPKVVRYNPLTGDKKTIFEPPTPPPPDLESESNGRRGVIADLPKSPLNIRRTGKLADLLGDARSYMFDAQTDNLSKQELEALSLLQKLIAFPLNKSNYEVNFNDNAWLSERLFYEASDKLSKTAVDLESLNTLLREYFADNISFTPTTTNTVHYDSSSSQLQSTADSTQKVSKYLGAALPDIAIQRDSDDIYVKSHTIFYRTLGSLIQDSNLPDTLKNCGIITCGGWLIGYFDNRFPETGIENGGIIFTDYNWLDSSTYYLKYDKEKEQYKISGMAHSLGTLDKSQYKPRICAATALNKVKVKSGNCKLKIGEIYQASALPQKPKYNEQVVARYQNGDSVIYLQLPTGEYALCFDSNDTDAKRPAFIPLSKIN</sequence>
<dbReference type="PROSITE" id="PS51257">
    <property type="entry name" value="PROKAR_LIPOPROTEIN"/>
    <property type="match status" value="1"/>
</dbReference>
<protein>
    <recommendedName>
        <fullName evidence="5">Lipoprotein</fullName>
    </recommendedName>
</protein>
<keyword evidence="2" id="KW-0732">Signal</keyword>
<reference evidence="3 4" key="1">
    <citation type="submission" date="2023-02" db="EMBL/GenBank/DDBJ databases">
        <title>Novel Oscillospiraceae bacterial genomes.</title>
        <authorList>
            <person name="Srinivasan S."/>
            <person name="Austin M.N."/>
            <person name="Fiedler T.L."/>
            <person name="Strenk S.M."/>
            <person name="Agnew K.J."/>
            <person name="Nagana Gowda G.A."/>
            <person name="Raftery D."/>
            <person name="Beamer M.A."/>
            <person name="Achilles S.L."/>
            <person name="Wiesenfeld H.C."/>
            <person name="Fredricks D.N."/>
            <person name="Hillier S.L."/>
        </authorList>
    </citation>
    <scope>NUCLEOTIDE SEQUENCE [LARGE SCALE GENOMIC DNA]</scope>
    <source>
        <strain evidence="3 4">CHIC02 1186E3-8</strain>
    </source>
</reference>
<evidence type="ECO:0000313" key="3">
    <source>
        <dbReference type="EMBL" id="WEG35140.1"/>
    </source>
</evidence>
<keyword evidence="4" id="KW-1185">Reference proteome</keyword>
<dbReference type="Proteomes" id="UP001220478">
    <property type="component" value="Chromosome"/>
</dbReference>
<accession>A0ABY8C390</accession>